<feature type="non-terminal residue" evidence="1">
    <location>
        <position position="220"/>
    </location>
</feature>
<gene>
    <name evidence="1" type="ORF">EAG_13578</name>
</gene>
<name>E2AM91_CAMFO</name>
<protein>
    <recommendedName>
        <fullName evidence="3">CCHC-type domain-containing protein</fullName>
    </recommendedName>
</protein>
<feature type="non-terminal residue" evidence="1">
    <location>
        <position position="1"/>
    </location>
</feature>
<dbReference type="EMBL" id="GL440756">
    <property type="protein sequence ID" value="EFN65454.1"/>
    <property type="molecule type" value="Genomic_DNA"/>
</dbReference>
<accession>E2AM91</accession>
<sequence>VKSKPQAKKKKPPAGEVKEPRTATVLVTVAPDSEITSGELLKKSRALLGVVPGMETARIKKAQAGGTLLQFARAEGHRVADQMASAMRQVAGEARGVRVARSMKRAELRLRGLDDSVTKEEVVDTVAEMAGCRAEDLSVGEITRLPGRLGSVWLRCPMACRTKSWRRGCPASGWPGLRLCRCRFRCLEVEHGVALCKGADRSGRCHRCGDRSHEARACSA</sequence>
<proteinExistence type="predicted"/>
<reference evidence="1 2" key="1">
    <citation type="journal article" date="2010" name="Science">
        <title>Genomic comparison of the ants Camponotus floridanus and Harpegnathos saltator.</title>
        <authorList>
            <person name="Bonasio R."/>
            <person name="Zhang G."/>
            <person name="Ye C."/>
            <person name="Mutti N.S."/>
            <person name="Fang X."/>
            <person name="Qin N."/>
            <person name="Donahue G."/>
            <person name="Yang P."/>
            <person name="Li Q."/>
            <person name="Li C."/>
            <person name="Zhang P."/>
            <person name="Huang Z."/>
            <person name="Berger S.L."/>
            <person name="Reinberg D."/>
            <person name="Wang J."/>
            <person name="Liebig J."/>
        </authorList>
    </citation>
    <scope>NUCLEOTIDE SEQUENCE [LARGE SCALE GENOMIC DNA]</scope>
    <source>
        <strain evidence="2">C129</strain>
    </source>
</reference>
<evidence type="ECO:0000313" key="2">
    <source>
        <dbReference type="Proteomes" id="UP000000311"/>
    </source>
</evidence>
<evidence type="ECO:0000313" key="1">
    <source>
        <dbReference type="EMBL" id="EFN65454.1"/>
    </source>
</evidence>
<dbReference type="AlphaFoldDB" id="E2AM91"/>
<keyword evidence="2" id="KW-1185">Reference proteome</keyword>
<dbReference type="InParanoid" id="E2AM91"/>
<dbReference type="OrthoDB" id="7554769at2759"/>
<evidence type="ECO:0008006" key="3">
    <source>
        <dbReference type="Google" id="ProtNLM"/>
    </source>
</evidence>
<dbReference type="Proteomes" id="UP000000311">
    <property type="component" value="Unassembled WGS sequence"/>
</dbReference>
<organism evidence="2">
    <name type="scientific">Camponotus floridanus</name>
    <name type="common">Florida carpenter ant</name>
    <dbReference type="NCBI Taxonomy" id="104421"/>
    <lineage>
        <taxon>Eukaryota</taxon>
        <taxon>Metazoa</taxon>
        <taxon>Ecdysozoa</taxon>
        <taxon>Arthropoda</taxon>
        <taxon>Hexapoda</taxon>
        <taxon>Insecta</taxon>
        <taxon>Pterygota</taxon>
        <taxon>Neoptera</taxon>
        <taxon>Endopterygota</taxon>
        <taxon>Hymenoptera</taxon>
        <taxon>Apocrita</taxon>
        <taxon>Aculeata</taxon>
        <taxon>Formicoidea</taxon>
        <taxon>Formicidae</taxon>
        <taxon>Formicinae</taxon>
        <taxon>Camponotus</taxon>
    </lineage>
</organism>